<dbReference type="Gene3D" id="3.40.50.150">
    <property type="entry name" value="Vaccinia Virus protein VP39"/>
    <property type="match status" value="1"/>
</dbReference>
<dbReference type="GO" id="GO:0008168">
    <property type="term" value="F:methyltransferase activity"/>
    <property type="evidence" value="ECO:0007669"/>
    <property type="project" value="UniProtKB-KW"/>
</dbReference>
<proteinExistence type="predicted"/>
<feature type="domain" description="Methyltransferase small" evidence="3">
    <location>
        <begin position="31"/>
        <end position="163"/>
    </location>
</feature>
<dbReference type="InterPro" id="IPR007848">
    <property type="entry name" value="Small_mtfrase_dom"/>
</dbReference>
<dbReference type="Pfam" id="PF05175">
    <property type="entry name" value="MTS"/>
    <property type="match status" value="1"/>
</dbReference>
<gene>
    <name evidence="4" type="ORF">MRX98_15260</name>
</gene>
<dbReference type="PANTHER" id="PTHR47739">
    <property type="entry name" value="TRNA1(VAL) (ADENINE(37)-N6)-METHYLTRANSFERASE"/>
    <property type="match status" value="1"/>
</dbReference>
<keyword evidence="2" id="KW-0949">S-adenosyl-L-methionine</keyword>
<comment type="caution">
    <text evidence="4">The sequence shown here is derived from an EMBL/GenBank/DDBJ whole genome shotgun (WGS) entry which is preliminary data.</text>
</comment>
<dbReference type="Proteomes" id="UP001165427">
    <property type="component" value="Unassembled WGS sequence"/>
</dbReference>
<evidence type="ECO:0000256" key="1">
    <source>
        <dbReference type="ARBA" id="ARBA00022603"/>
    </source>
</evidence>
<dbReference type="PANTHER" id="PTHR47739:SF1">
    <property type="entry name" value="TRNA1(VAL) (ADENINE(37)-N6)-METHYLTRANSFERASE"/>
    <property type="match status" value="1"/>
</dbReference>
<dbReference type="EMBL" id="JALJRB010000019">
    <property type="protein sequence ID" value="MCJ8501942.1"/>
    <property type="molecule type" value="Genomic_DNA"/>
</dbReference>
<dbReference type="InterPro" id="IPR050210">
    <property type="entry name" value="tRNA_Adenine-N(6)_MTase"/>
</dbReference>
<dbReference type="GO" id="GO:0032259">
    <property type="term" value="P:methylation"/>
    <property type="evidence" value="ECO:0007669"/>
    <property type="project" value="UniProtKB-KW"/>
</dbReference>
<dbReference type="InterPro" id="IPR029063">
    <property type="entry name" value="SAM-dependent_MTases_sf"/>
</dbReference>
<name>A0AA41UKZ3_9BACT</name>
<dbReference type="RefSeq" id="WP_246911442.1">
    <property type="nucleotide sequence ID" value="NZ_JALJRB010000019.1"/>
</dbReference>
<evidence type="ECO:0000313" key="5">
    <source>
        <dbReference type="Proteomes" id="UP001165427"/>
    </source>
</evidence>
<dbReference type="AlphaFoldDB" id="A0AA41UKZ3"/>
<dbReference type="CDD" id="cd02440">
    <property type="entry name" value="AdoMet_MTases"/>
    <property type="match status" value="1"/>
</dbReference>
<dbReference type="SUPFAM" id="SSF53335">
    <property type="entry name" value="S-adenosyl-L-methionine-dependent methyltransferases"/>
    <property type="match status" value="1"/>
</dbReference>
<sequence length="246" mass="27597">MVEQTSDTFFNGRMVVHQMRNGYRFSIDAVLLAATVVPKPGERLLDLGTGCGIIPLIIAFRYPTVHISAVEVQDQLADLAHANFRANHLQERIRLIRGDLRRLRPPADEAPFDWVMCNPPYRPPGSGRTNPNSQKALARHEILVDIAQVISTAKRMLRSGGRFAAIFPAVRTVDLLHRMRLARIEPKWLQTVHSREGEPARLILVHGINAARPGIEWGAPLVIYDEKGDYTPVVARMFESTAESLK</sequence>
<evidence type="ECO:0000256" key="2">
    <source>
        <dbReference type="ARBA" id="ARBA00022691"/>
    </source>
</evidence>
<reference evidence="4" key="1">
    <citation type="submission" date="2022-04" db="EMBL/GenBank/DDBJ databases">
        <title>Desulfatitalea alkaliphila sp. nov., a novel anaerobic sulfate-reducing bacterium isolated from terrestrial mud volcano, Taman Peninsula, Russia.</title>
        <authorList>
            <person name="Khomyakova M.A."/>
            <person name="Merkel A.Y."/>
            <person name="Slobodkin A.I."/>
        </authorList>
    </citation>
    <scope>NUCLEOTIDE SEQUENCE</scope>
    <source>
        <strain evidence="4">M08but</strain>
    </source>
</reference>
<keyword evidence="1" id="KW-0489">Methyltransferase</keyword>
<evidence type="ECO:0000259" key="3">
    <source>
        <dbReference type="Pfam" id="PF05175"/>
    </source>
</evidence>
<protein>
    <submittedName>
        <fullName evidence="4">tRNA1(Val) (Adenine(37)-N6)-methyltransferase</fullName>
    </submittedName>
</protein>
<keyword evidence="1" id="KW-0808">Transferase</keyword>
<evidence type="ECO:0000313" key="4">
    <source>
        <dbReference type="EMBL" id="MCJ8501942.1"/>
    </source>
</evidence>
<organism evidence="4 5">
    <name type="scientific">Desulfatitalea alkaliphila</name>
    <dbReference type="NCBI Taxonomy" id="2929485"/>
    <lineage>
        <taxon>Bacteria</taxon>
        <taxon>Pseudomonadati</taxon>
        <taxon>Thermodesulfobacteriota</taxon>
        <taxon>Desulfobacteria</taxon>
        <taxon>Desulfobacterales</taxon>
        <taxon>Desulfosarcinaceae</taxon>
        <taxon>Desulfatitalea</taxon>
    </lineage>
</organism>
<keyword evidence="5" id="KW-1185">Reference proteome</keyword>
<accession>A0AA41UKZ3</accession>